<dbReference type="Proteomes" id="UP001311915">
    <property type="component" value="Unassembled WGS sequence"/>
</dbReference>
<keyword evidence="2" id="KW-1185">Reference proteome</keyword>
<evidence type="ECO:0000313" key="1">
    <source>
        <dbReference type="EMBL" id="KAK4706534.1"/>
    </source>
</evidence>
<dbReference type="EMBL" id="JAWPEI010000072">
    <property type="protein sequence ID" value="KAK4706534.1"/>
    <property type="molecule type" value="Genomic_DNA"/>
</dbReference>
<evidence type="ECO:0000313" key="2">
    <source>
        <dbReference type="Proteomes" id="UP001311915"/>
    </source>
</evidence>
<proteinExistence type="predicted"/>
<dbReference type="AlphaFoldDB" id="A0AAV9K1H2"/>
<reference evidence="1 2" key="1">
    <citation type="submission" date="2023-10" db="EMBL/GenBank/DDBJ databases">
        <title>Genome-Wide Identification Analysis in wild type Solanum Pinnatisectum Reveals Some Genes Defensing Phytophthora Infestans.</title>
        <authorList>
            <person name="Sun C."/>
        </authorList>
    </citation>
    <scope>NUCLEOTIDE SEQUENCE [LARGE SCALE GENOMIC DNA]</scope>
    <source>
        <strain evidence="1">LQN</strain>
        <tissue evidence="1">Leaf</tissue>
    </source>
</reference>
<sequence length="66" mass="7509">MCKWMARSLGSFSEEIVREFYAFYAATLIGSINRRVKPTAQSPLAAILVCEYSVDISETTLHQFLF</sequence>
<protein>
    <submittedName>
        <fullName evidence="1">Uncharacterized protein</fullName>
    </submittedName>
</protein>
<accession>A0AAV9K1H2</accession>
<organism evidence="1 2">
    <name type="scientific">Solanum pinnatisectum</name>
    <name type="common">tansyleaf nightshade</name>
    <dbReference type="NCBI Taxonomy" id="50273"/>
    <lineage>
        <taxon>Eukaryota</taxon>
        <taxon>Viridiplantae</taxon>
        <taxon>Streptophyta</taxon>
        <taxon>Embryophyta</taxon>
        <taxon>Tracheophyta</taxon>
        <taxon>Spermatophyta</taxon>
        <taxon>Magnoliopsida</taxon>
        <taxon>eudicotyledons</taxon>
        <taxon>Gunneridae</taxon>
        <taxon>Pentapetalae</taxon>
        <taxon>asterids</taxon>
        <taxon>lamiids</taxon>
        <taxon>Solanales</taxon>
        <taxon>Solanaceae</taxon>
        <taxon>Solanoideae</taxon>
        <taxon>Solaneae</taxon>
        <taxon>Solanum</taxon>
    </lineage>
</organism>
<comment type="caution">
    <text evidence="1">The sequence shown here is derived from an EMBL/GenBank/DDBJ whole genome shotgun (WGS) entry which is preliminary data.</text>
</comment>
<name>A0AAV9K1H2_9SOLN</name>
<gene>
    <name evidence="1" type="ORF">R3W88_033914</name>
</gene>